<accession>A0A4Y8WC87</accession>
<keyword evidence="5 8" id="KW-0456">Lyase</keyword>
<organism evidence="8 9">
    <name type="scientific">Vibrio ouci</name>
    <dbReference type="NCBI Taxonomy" id="2499078"/>
    <lineage>
        <taxon>Bacteria</taxon>
        <taxon>Pseudomonadati</taxon>
        <taxon>Pseudomonadota</taxon>
        <taxon>Gammaproteobacteria</taxon>
        <taxon>Vibrionales</taxon>
        <taxon>Vibrionaceae</taxon>
        <taxon>Vibrio</taxon>
    </lineage>
</organism>
<evidence type="ECO:0000259" key="7">
    <source>
        <dbReference type="PROSITE" id="PS50991"/>
    </source>
</evidence>
<dbReference type="PANTHER" id="PTHR42738:SF7">
    <property type="entry name" value="HYDROXYMETHYLGLUTARYL-COA LYASE"/>
    <property type="match status" value="1"/>
</dbReference>
<dbReference type="OrthoDB" id="9784013at2"/>
<comment type="caution">
    <text evidence="8">The sequence shown here is derived from an EMBL/GenBank/DDBJ whole genome shotgun (WGS) entry which is preliminary data.</text>
</comment>
<dbReference type="AlphaFoldDB" id="A0A4Y8WC87"/>
<dbReference type="GO" id="GO:0046951">
    <property type="term" value="P:ketone body biosynthetic process"/>
    <property type="evidence" value="ECO:0007669"/>
    <property type="project" value="TreeGrafter"/>
</dbReference>
<dbReference type="InterPro" id="IPR000891">
    <property type="entry name" value="PYR_CT"/>
</dbReference>
<evidence type="ECO:0000256" key="2">
    <source>
        <dbReference type="ARBA" id="ARBA00009405"/>
    </source>
</evidence>
<keyword evidence="9" id="KW-1185">Reference proteome</keyword>
<dbReference type="NCBIfam" id="NF004283">
    <property type="entry name" value="PRK05692.1"/>
    <property type="match status" value="1"/>
</dbReference>
<evidence type="ECO:0000313" key="8">
    <source>
        <dbReference type="EMBL" id="TFH90549.1"/>
    </source>
</evidence>
<protein>
    <recommendedName>
        <fullName evidence="3">hydroxymethylglutaryl-CoA lyase</fullName>
        <ecNumber evidence="3">4.1.3.4</ecNumber>
    </recommendedName>
</protein>
<dbReference type="PROSITE" id="PS01062">
    <property type="entry name" value="HMG_COA_LYASE"/>
    <property type="match status" value="1"/>
</dbReference>
<dbReference type="EC" id="4.1.3.4" evidence="3"/>
<dbReference type="CDD" id="cd07938">
    <property type="entry name" value="DRE_TIM_HMGL"/>
    <property type="match status" value="1"/>
</dbReference>
<comment type="similarity">
    <text evidence="2">Belongs to the HMG-CoA lyase family.</text>
</comment>
<dbReference type="RefSeq" id="WP_134836395.1">
    <property type="nucleotide sequence ID" value="NZ_SATR01000026.1"/>
</dbReference>
<dbReference type="Pfam" id="PF00682">
    <property type="entry name" value="HMGL-like"/>
    <property type="match status" value="1"/>
</dbReference>
<evidence type="ECO:0000256" key="6">
    <source>
        <dbReference type="ARBA" id="ARBA00049877"/>
    </source>
</evidence>
<dbReference type="PANTHER" id="PTHR42738">
    <property type="entry name" value="HYDROXYMETHYLGLUTARYL-COA LYASE"/>
    <property type="match status" value="1"/>
</dbReference>
<dbReference type="GO" id="GO:0004419">
    <property type="term" value="F:hydroxymethylglutaryl-CoA lyase activity"/>
    <property type="evidence" value="ECO:0007669"/>
    <property type="project" value="UniProtKB-EC"/>
</dbReference>
<dbReference type="EMBL" id="SATR01000026">
    <property type="protein sequence ID" value="TFH90549.1"/>
    <property type="molecule type" value="Genomic_DNA"/>
</dbReference>
<evidence type="ECO:0000256" key="3">
    <source>
        <dbReference type="ARBA" id="ARBA00012910"/>
    </source>
</evidence>
<dbReference type="InterPro" id="IPR013785">
    <property type="entry name" value="Aldolase_TIM"/>
</dbReference>
<dbReference type="PROSITE" id="PS50991">
    <property type="entry name" value="PYR_CT"/>
    <property type="match status" value="1"/>
</dbReference>
<evidence type="ECO:0000256" key="4">
    <source>
        <dbReference type="ARBA" id="ARBA00022723"/>
    </source>
</evidence>
<feature type="domain" description="Pyruvate carboxyltransferase" evidence="7">
    <location>
        <begin position="17"/>
        <end position="283"/>
    </location>
</feature>
<dbReference type="SUPFAM" id="SSF51569">
    <property type="entry name" value="Aldolase"/>
    <property type="match status" value="1"/>
</dbReference>
<dbReference type="Gene3D" id="3.20.20.70">
    <property type="entry name" value="Aldolase class I"/>
    <property type="match status" value="1"/>
</dbReference>
<evidence type="ECO:0000256" key="1">
    <source>
        <dbReference type="ARBA" id="ARBA00005143"/>
    </source>
</evidence>
<comment type="catalytic activity">
    <reaction evidence="6">
        <text>(3S)-3-hydroxy-3-methylglutaryl-CoA = acetoacetate + acetyl-CoA</text>
        <dbReference type="Rhea" id="RHEA:24404"/>
        <dbReference type="ChEBI" id="CHEBI:13705"/>
        <dbReference type="ChEBI" id="CHEBI:43074"/>
        <dbReference type="ChEBI" id="CHEBI:57288"/>
        <dbReference type="EC" id="4.1.3.4"/>
    </reaction>
</comment>
<gene>
    <name evidence="8" type="ORF">ELS82_16170</name>
</gene>
<sequence length="304" mass="32442">MTGGYAHSLSSALPKSVKIVEVGPRDGLQNEKAVPLEVKVELINQLSKTGLAHIESGAFVLAKKIPQMADSDLVFQHIQRKANVSYSALTPNLKGLEQAIASNVDEVAVFTSASESFCQRNINCSIAESLERFKPVIALANEHSIPVRGYLSCVIDCPYDGATDPEVVANLAKQMLDIGCYEVSLGDTIGTGTPLRVATMLETVLTHCPKQHIAVHFHDTYGQAIANIYQALLMGISTIDSSVAGLGGCPYAKGASGNVATEDVVYLCEGIGVETGVDISMLNKVKNYVLNTIKQENNVSCRTS</sequence>
<dbReference type="Proteomes" id="UP000297753">
    <property type="component" value="Unassembled WGS sequence"/>
</dbReference>
<reference evidence="8 9" key="1">
    <citation type="submission" date="2019-01" db="EMBL/GenBank/DDBJ databases">
        <title>Vibrio BEI176 sp. nov, a marine bacterium isolated from China: eastern marignal seas.</title>
        <authorList>
            <person name="Li B."/>
        </authorList>
    </citation>
    <scope>NUCLEOTIDE SEQUENCE [LARGE SCALE GENOMIC DNA]</scope>
    <source>
        <strain evidence="8 9">BEI176</strain>
    </source>
</reference>
<evidence type="ECO:0000256" key="5">
    <source>
        <dbReference type="ARBA" id="ARBA00023239"/>
    </source>
</evidence>
<dbReference type="InterPro" id="IPR043594">
    <property type="entry name" value="HMGL"/>
</dbReference>
<proteinExistence type="inferred from homology"/>
<name>A0A4Y8WC87_9VIBR</name>
<dbReference type="GO" id="GO:0006552">
    <property type="term" value="P:L-leucine catabolic process"/>
    <property type="evidence" value="ECO:0007669"/>
    <property type="project" value="TreeGrafter"/>
</dbReference>
<keyword evidence="4" id="KW-0479">Metal-binding</keyword>
<dbReference type="FunFam" id="3.20.20.70:FF:000071">
    <property type="entry name" value="Hydroxymethylglutaryl-CoA lyase"/>
    <property type="match status" value="1"/>
</dbReference>
<dbReference type="GO" id="GO:0046872">
    <property type="term" value="F:metal ion binding"/>
    <property type="evidence" value="ECO:0007669"/>
    <property type="project" value="UniProtKB-KW"/>
</dbReference>
<comment type="pathway">
    <text evidence="1">Metabolic intermediate metabolism; (S)-3-hydroxy-3-methylglutaryl-CoA degradation; acetoacetate from (S)-3-hydroxy-3-methylglutaryl-CoA: step 1/1.</text>
</comment>
<dbReference type="UniPathway" id="UPA00896">
    <property type="reaction ID" value="UER00863"/>
</dbReference>
<dbReference type="InterPro" id="IPR000138">
    <property type="entry name" value="HMG_CoA_lyase_AS"/>
</dbReference>
<evidence type="ECO:0000313" key="9">
    <source>
        <dbReference type="Proteomes" id="UP000297753"/>
    </source>
</evidence>